<dbReference type="InterPro" id="IPR036375">
    <property type="entry name" value="Hemopexin-like_dom_sf"/>
</dbReference>
<organism evidence="9 10">
    <name type="scientific">Pogona vitticeps</name>
    <name type="common">central bearded dragon</name>
    <dbReference type="NCBI Taxonomy" id="103695"/>
    <lineage>
        <taxon>Eukaryota</taxon>
        <taxon>Metazoa</taxon>
        <taxon>Chordata</taxon>
        <taxon>Craniata</taxon>
        <taxon>Vertebrata</taxon>
        <taxon>Euteleostomi</taxon>
        <taxon>Lepidosauria</taxon>
        <taxon>Squamata</taxon>
        <taxon>Bifurcata</taxon>
        <taxon>Unidentata</taxon>
        <taxon>Episquamata</taxon>
        <taxon>Toxicofera</taxon>
        <taxon>Iguania</taxon>
        <taxon>Acrodonta</taxon>
        <taxon>Agamidae</taxon>
        <taxon>Amphibolurinae</taxon>
        <taxon>Pogona</taxon>
    </lineage>
</organism>
<feature type="repeat" description="Hemopexin" evidence="7">
    <location>
        <begin position="101"/>
        <end position="153"/>
    </location>
</feature>
<protein>
    <submittedName>
        <fullName evidence="10">Hemopexin</fullName>
    </submittedName>
</protein>
<dbReference type="GeneID" id="110078106"/>
<dbReference type="InterPro" id="IPR000585">
    <property type="entry name" value="Hemopexin-like_dom"/>
</dbReference>
<dbReference type="InterPro" id="IPR018486">
    <property type="entry name" value="Hemopexin_CS"/>
</dbReference>
<feature type="repeat" description="Hemopexin" evidence="7">
    <location>
        <begin position="200"/>
        <end position="246"/>
    </location>
</feature>
<keyword evidence="6" id="KW-0325">Glycoprotein</keyword>
<dbReference type="Proteomes" id="UP001652642">
    <property type="component" value="Chromosome 3"/>
</dbReference>
<proteinExistence type="predicted"/>
<keyword evidence="5" id="KW-1015">Disulfide bond</keyword>
<dbReference type="PROSITE" id="PS00024">
    <property type="entry name" value="HEMOPEXIN"/>
    <property type="match status" value="1"/>
</dbReference>
<evidence type="ECO:0000256" key="7">
    <source>
        <dbReference type="PROSITE-ProRule" id="PRU01011"/>
    </source>
</evidence>
<dbReference type="PANTHER" id="PTHR22917:SF9">
    <property type="entry name" value="HEMOPEXIN"/>
    <property type="match status" value="1"/>
</dbReference>
<dbReference type="Pfam" id="PF00045">
    <property type="entry name" value="Hemopexin"/>
    <property type="match status" value="2"/>
</dbReference>
<accession>A0ABM5FVJ0</accession>
<evidence type="ECO:0000256" key="8">
    <source>
        <dbReference type="SAM" id="SignalP"/>
    </source>
</evidence>
<dbReference type="PROSITE" id="PS51642">
    <property type="entry name" value="HEMOPEXIN_2"/>
    <property type="match status" value="4"/>
</dbReference>
<keyword evidence="4" id="KW-0677">Repeat</keyword>
<dbReference type="InterPro" id="IPR018487">
    <property type="entry name" value="Hemopexin-like_repeat"/>
</dbReference>
<dbReference type="Gene3D" id="2.110.10.10">
    <property type="entry name" value="Hemopexin-like domain"/>
    <property type="match status" value="2"/>
</dbReference>
<dbReference type="InterPro" id="IPR051298">
    <property type="entry name" value="Heme_transport/Cell_adhesion"/>
</dbReference>
<keyword evidence="9" id="KW-1185">Reference proteome</keyword>
<sequence length="470" mass="52024">MRCAVGALCLCSALGLALAYPLKQDGRGGGGKTNGTGSSWHHLGSYPSVEDKEPKQRCSEEGFDAITMDEAGVMLFFKGDLVWKGFAGAAELKNASWPEIQGPVDAALRIHHPDRPSIHDNVYLFQGKHLWAYAQGRLKDGYPRLIEEEFPGIPGDLDAAVECHAQECSHAATVFFFKGTVVYSYDLTTKELKQRSWPSVANCSAAVRWLGRYYCFQGIQFLRFDPVTGQVGANYPRDARDYFMRCPGRGHGHHTQGNATARAIADRCSGRPFQAFFSDDTGRIYAFREGHYFQLDSHRDGWHAWPLKHLWKDLEGDVDAAFSWDNKLYLVQGSQVTIYQTGRGYTRVDGYPRPLQAELGVAEADATFTCPRSQALYIIHGNHLRRVDLELSPGHPGPLQPIPHAHVDGALCTSKGVFLFHGSDFHHYADVDQLIKATAPAPAKSIVVDFFHCPPPHAVGQGAPSLHHPQ</sequence>
<dbReference type="RefSeq" id="XP_072849417.1">
    <property type="nucleotide sequence ID" value="XM_072993316.1"/>
</dbReference>
<evidence type="ECO:0000256" key="6">
    <source>
        <dbReference type="ARBA" id="ARBA00023180"/>
    </source>
</evidence>
<evidence type="ECO:0000256" key="1">
    <source>
        <dbReference type="ARBA" id="ARBA00004613"/>
    </source>
</evidence>
<dbReference type="SMART" id="SM00120">
    <property type="entry name" value="HX"/>
    <property type="match status" value="6"/>
</dbReference>
<dbReference type="SUPFAM" id="SSF50923">
    <property type="entry name" value="Hemopexin-like domain"/>
    <property type="match status" value="2"/>
</dbReference>
<gene>
    <name evidence="10" type="primary">HPX</name>
</gene>
<evidence type="ECO:0000256" key="2">
    <source>
        <dbReference type="ARBA" id="ARBA00022525"/>
    </source>
</evidence>
<evidence type="ECO:0000256" key="4">
    <source>
        <dbReference type="ARBA" id="ARBA00022737"/>
    </source>
</evidence>
<evidence type="ECO:0000256" key="3">
    <source>
        <dbReference type="ARBA" id="ARBA00022729"/>
    </source>
</evidence>
<comment type="subcellular location">
    <subcellularLocation>
        <location evidence="1">Secreted</location>
    </subcellularLocation>
</comment>
<name>A0ABM5FVJ0_9SAUR</name>
<keyword evidence="3 8" id="KW-0732">Signal</keyword>
<evidence type="ECO:0000256" key="5">
    <source>
        <dbReference type="ARBA" id="ARBA00023157"/>
    </source>
</evidence>
<evidence type="ECO:0000313" key="10">
    <source>
        <dbReference type="RefSeq" id="XP_072849417.1"/>
    </source>
</evidence>
<keyword evidence="2" id="KW-0964">Secreted</keyword>
<feature type="repeat" description="Hemopexin" evidence="7">
    <location>
        <begin position="315"/>
        <end position="362"/>
    </location>
</feature>
<dbReference type="PANTHER" id="PTHR22917">
    <property type="entry name" value="HEMOPEXIN DOMAIN-CONTAINING PROTEIN"/>
    <property type="match status" value="1"/>
</dbReference>
<reference evidence="10" key="1">
    <citation type="submission" date="2025-08" db="UniProtKB">
        <authorList>
            <consortium name="RefSeq"/>
        </authorList>
    </citation>
    <scope>IDENTIFICATION</scope>
</reference>
<evidence type="ECO:0000313" key="9">
    <source>
        <dbReference type="Proteomes" id="UP001652642"/>
    </source>
</evidence>
<dbReference type="CDD" id="cd00094">
    <property type="entry name" value="HX"/>
    <property type="match status" value="1"/>
</dbReference>
<feature type="repeat" description="Hemopexin" evidence="7">
    <location>
        <begin position="270"/>
        <end position="314"/>
    </location>
</feature>
<feature type="signal peptide" evidence="8">
    <location>
        <begin position="1"/>
        <end position="19"/>
    </location>
</feature>
<feature type="chain" id="PRO_5045428913" evidence="8">
    <location>
        <begin position="20"/>
        <end position="470"/>
    </location>
</feature>